<sequence length="80" mass="8456">MPAIPQGSLVLVTGVNGYIGSHVAHQLLERGFRVRGTVRGADKADYMRALFDTHQDAFEALVVPDMAAAGAFDDAVKGQG</sequence>
<dbReference type="Pfam" id="PF16363">
    <property type="entry name" value="GDP_Man_Dehyd"/>
    <property type="match status" value="1"/>
</dbReference>
<dbReference type="OrthoDB" id="2735536at2759"/>
<evidence type="ECO:0000313" key="3">
    <source>
        <dbReference type="Proteomes" id="UP000019374"/>
    </source>
</evidence>
<reference evidence="2 3" key="1">
    <citation type="journal article" date="2013" name="Chin. Sci. Bull.">
        <title>Genome survey uncovers the secrets of sex and lifestyle in caterpillar fungus.</title>
        <authorList>
            <person name="Hu X."/>
            <person name="Zhang Y."/>
            <person name="Xiao G."/>
            <person name="Zheng P."/>
            <person name="Xia Y."/>
            <person name="Zhang X."/>
            <person name="St Leger R.J."/>
            <person name="Liu X."/>
            <person name="Wang C."/>
        </authorList>
    </citation>
    <scope>NUCLEOTIDE SEQUENCE [LARGE SCALE GENOMIC DNA]</scope>
    <source>
        <strain evidence="3">Co18 / CGMCC 3.14243</strain>
        <tissue evidence="2">Fruit-body</tissue>
    </source>
</reference>
<dbReference type="PANTHER" id="PTHR48079:SF6">
    <property type="entry name" value="NAD(P)-BINDING DOMAIN-CONTAINING PROTEIN-RELATED"/>
    <property type="match status" value="1"/>
</dbReference>
<organism evidence="2 3">
    <name type="scientific">Ophiocordyceps sinensis (strain Co18 / CGMCC 3.14243)</name>
    <name type="common">Yarsagumba caterpillar fungus</name>
    <name type="synonym">Hirsutella sinensis</name>
    <dbReference type="NCBI Taxonomy" id="911162"/>
    <lineage>
        <taxon>Eukaryota</taxon>
        <taxon>Fungi</taxon>
        <taxon>Dikarya</taxon>
        <taxon>Ascomycota</taxon>
        <taxon>Pezizomycotina</taxon>
        <taxon>Sordariomycetes</taxon>
        <taxon>Hypocreomycetidae</taxon>
        <taxon>Hypocreales</taxon>
        <taxon>Ophiocordycipitaceae</taxon>
        <taxon>Ophiocordyceps</taxon>
    </lineage>
</organism>
<dbReference type="HOGENOM" id="CLU_175757_1_0_1"/>
<dbReference type="SUPFAM" id="SSF51735">
    <property type="entry name" value="NAD(P)-binding Rossmann-fold domains"/>
    <property type="match status" value="1"/>
</dbReference>
<dbReference type="InterPro" id="IPR036291">
    <property type="entry name" value="NAD(P)-bd_dom_sf"/>
</dbReference>
<name>T5ADF7_OPHSC</name>
<evidence type="ECO:0000259" key="1">
    <source>
        <dbReference type="Pfam" id="PF16363"/>
    </source>
</evidence>
<protein>
    <submittedName>
        <fullName evidence="2">NAD dependent epimerase/dehydratase</fullName>
    </submittedName>
</protein>
<dbReference type="Proteomes" id="UP000019374">
    <property type="component" value="Unassembled WGS sequence"/>
</dbReference>
<dbReference type="EMBL" id="KE652809">
    <property type="protein sequence ID" value="EQL00451.1"/>
    <property type="molecule type" value="Genomic_DNA"/>
</dbReference>
<evidence type="ECO:0000313" key="2">
    <source>
        <dbReference type="EMBL" id="EQL00451.1"/>
    </source>
</evidence>
<accession>T5ADF7</accession>
<gene>
    <name evidence="2" type="ORF">OCS_03841</name>
</gene>
<dbReference type="InterPro" id="IPR016040">
    <property type="entry name" value="NAD(P)-bd_dom"/>
</dbReference>
<dbReference type="InterPro" id="IPR051783">
    <property type="entry name" value="NAD(P)-dependent_oxidoreduct"/>
</dbReference>
<dbReference type="GO" id="GO:0005737">
    <property type="term" value="C:cytoplasm"/>
    <property type="evidence" value="ECO:0007669"/>
    <property type="project" value="TreeGrafter"/>
</dbReference>
<dbReference type="PANTHER" id="PTHR48079">
    <property type="entry name" value="PROTEIN YEEZ"/>
    <property type="match status" value="1"/>
</dbReference>
<proteinExistence type="predicted"/>
<dbReference type="Gene3D" id="3.40.50.720">
    <property type="entry name" value="NAD(P)-binding Rossmann-like Domain"/>
    <property type="match status" value="1"/>
</dbReference>
<dbReference type="AlphaFoldDB" id="T5ADF7"/>
<dbReference type="eggNOG" id="KOG1502">
    <property type="taxonomic scope" value="Eukaryota"/>
</dbReference>
<dbReference type="GO" id="GO:0004029">
    <property type="term" value="F:aldehyde dehydrogenase (NAD+) activity"/>
    <property type="evidence" value="ECO:0007669"/>
    <property type="project" value="TreeGrafter"/>
</dbReference>
<feature type="domain" description="NAD(P)-binding" evidence="1">
    <location>
        <begin position="11"/>
        <end position="52"/>
    </location>
</feature>